<protein>
    <submittedName>
        <fullName evidence="4">Citrate lyase subunit beta</fullName>
    </submittedName>
</protein>
<evidence type="ECO:0000256" key="1">
    <source>
        <dbReference type="ARBA" id="ARBA00001946"/>
    </source>
</evidence>
<keyword evidence="3" id="KW-0460">Magnesium</keyword>
<keyword evidence="2" id="KW-0479">Metal-binding</keyword>
<dbReference type="InterPro" id="IPR015813">
    <property type="entry name" value="Pyrv/PenolPyrv_kinase-like_dom"/>
</dbReference>
<name>A0A147K6A7_9BACI</name>
<organism evidence="4 5">
    <name type="scientific">Bacillus coahuilensis p1.1.43</name>
    <dbReference type="NCBI Taxonomy" id="1150625"/>
    <lineage>
        <taxon>Bacteria</taxon>
        <taxon>Bacillati</taxon>
        <taxon>Bacillota</taxon>
        <taxon>Bacilli</taxon>
        <taxon>Bacillales</taxon>
        <taxon>Bacillaceae</taxon>
        <taxon>Bacillus</taxon>
    </lineage>
</organism>
<reference evidence="4 5" key="1">
    <citation type="journal article" date="2016" name="Front. Microbiol.">
        <title>Microevolution Analysis of Bacillus coahuilensis Unveils Differences in Phosphorus Acquisition Strategies and Their Regulation.</title>
        <authorList>
            <person name="Gomez-Lunar Z."/>
            <person name="Hernandez-Gonzalez I."/>
            <person name="Rodriguez-Torres M.D."/>
            <person name="Souza V."/>
            <person name="Olmedo-Alvarez G."/>
        </authorList>
    </citation>
    <scope>NUCLEOTIDE SEQUENCE [LARGE SCALE GENOMIC DNA]</scope>
    <source>
        <strain evidence="5">p1.1.43</strain>
    </source>
</reference>
<dbReference type="InterPro" id="IPR039480">
    <property type="entry name" value="C-C_Bond_Lyase-like"/>
</dbReference>
<evidence type="ECO:0000313" key="5">
    <source>
        <dbReference type="Proteomes" id="UP000074108"/>
    </source>
</evidence>
<accession>A0A147K6A7</accession>
<dbReference type="PANTHER" id="PTHR32308">
    <property type="entry name" value="LYASE BETA SUBUNIT, PUTATIVE (AFU_ORTHOLOGUE AFUA_4G13030)-RELATED"/>
    <property type="match status" value="1"/>
</dbReference>
<dbReference type="EMBL" id="LDYG01000039">
    <property type="protein sequence ID" value="KUP05317.1"/>
    <property type="molecule type" value="Genomic_DNA"/>
</dbReference>
<evidence type="ECO:0000256" key="2">
    <source>
        <dbReference type="ARBA" id="ARBA00022723"/>
    </source>
</evidence>
<gene>
    <name evidence="4" type="ORF">Q75_12360</name>
</gene>
<dbReference type="SUPFAM" id="SSF51621">
    <property type="entry name" value="Phosphoenolpyruvate/pyruvate domain"/>
    <property type="match status" value="1"/>
</dbReference>
<sequence length="393" mass="45012">MKHFNYLTELQRSGIFFQEPLAVTKHSPKEQMAYAVGAALYMPSTRSDLSSVILTKKYKELSTVIYCLEDSIKDSEVKLGEENIVLHMNKLAGALKRNEITESEIPLIFIRVRTPRQMTILCEELEDSVKWLAGFAFPKFSGSVAKEYCHTLAKLNDQYDSVLYGMPIIETPDVLYKETRMQSLLFIRDLLEQYKDRILNVRIGATDFCGLFGIRRNVHSTIYDVSIIREVIADIINIVGRHFVISGPVWEYFGTSDRILKPQLRESPFHDLGEEGKKFRTHLISSHIDGLIKETLLDITNGINGKTVIHPSHISIVQSLQVVSMEEYLDACSILDHNEFGVISSSYRNKMNEIKPHQRWAEKTLMKSKVYGVYHEKHSYIDLLSELSPISAF</sequence>
<dbReference type="GO" id="GO:0016829">
    <property type="term" value="F:lyase activity"/>
    <property type="evidence" value="ECO:0007669"/>
    <property type="project" value="UniProtKB-KW"/>
</dbReference>
<dbReference type="STRING" id="1150625.Q75_12360"/>
<proteinExistence type="predicted"/>
<dbReference type="Pfam" id="PF15617">
    <property type="entry name" value="C-C_Bond_Lyase"/>
    <property type="match status" value="1"/>
</dbReference>
<keyword evidence="4" id="KW-0456">Lyase</keyword>
<dbReference type="Proteomes" id="UP000074108">
    <property type="component" value="Unassembled WGS sequence"/>
</dbReference>
<dbReference type="PANTHER" id="PTHR32308:SF10">
    <property type="entry name" value="CITRATE LYASE SUBUNIT BETA"/>
    <property type="match status" value="1"/>
</dbReference>
<dbReference type="GO" id="GO:0006107">
    <property type="term" value="P:oxaloacetate metabolic process"/>
    <property type="evidence" value="ECO:0007669"/>
    <property type="project" value="TreeGrafter"/>
</dbReference>
<evidence type="ECO:0000313" key="4">
    <source>
        <dbReference type="EMBL" id="KUP05317.1"/>
    </source>
</evidence>
<keyword evidence="5" id="KW-1185">Reference proteome</keyword>
<dbReference type="PATRIC" id="fig|1150625.3.peg.2602"/>
<evidence type="ECO:0000256" key="3">
    <source>
        <dbReference type="ARBA" id="ARBA00022842"/>
    </source>
</evidence>
<dbReference type="GO" id="GO:0000287">
    <property type="term" value="F:magnesium ion binding"/>
    <property type="evidence" value="ECO:0007669"/>
    <property type="project" value="TreeGrafter"/>
</dbReference>
<dbReference type="AlphaFoldDB" id="A0A147K6A7"/>
<comment type="cofactor">
    <cofactor evidence="1">
        <name>Mg(2+)</name>
        <dbReference type="ChEBI" id="CHEBI:18420"/>
    </cofactor>
</comment>
<comment type="caution">
    <text evidence="4">The sequence shown here is derived from an EMBL/GenBank/DDBJ whole genome shotgun (WGS) entry which is preliminary data.</text>
</comment>
<dbReference type="OrthoDB" id="9786940at2"/>